<dbReference type="Gene3D" id="1.10.760.10">
    <property type="entry name" value="Cytochrome c-like domain"/>
    <property type="match status" value="2"/>
</dbReference>
<evidence type="ECO:0000256" key="5">
    <source>
        <dbReference type="ARBA" id="ARBA00022729"/>
    </source>
</evidence>
<keyword evidence="3 9" id="KW-0349">Heme</keyword>
<dbReference type="RefSeq" id="WP_116468228.1">
    <property type="nucleotide sequence ID" value="NZ_QENQ01000001.1"/>
</dbReference>
<dbReference type="GO" id="GO:0016614">
    <property type="term" value="F:oxidoreductase activity, acting on CH-OH group of donors"/>
    <property type="evidence" value="ECO:0007669"/>
    <property type="project" value="InterPro"/>
</dbReference>
<feature type="binding site" description="axial binding residue" evidence="10">
    <location>
        <position position="227"/>
    </location>
    <ligand>
        <name>heme c</name>
        <dbReference type="ChEBI" id="CHEBI:61717"/>
        <label>2</label>
    </ligand>
    <ligandPart>
        <name>Fe</name>
        <dbReference type="ChEBI" id="CHEBI:18248"/>
    </ligandPart>
</feature>
<evidence type="ECO:0000256" key="3">
    <source>
        <dbReference type="ARBA" id="ARBA00022617"/>
    </source>
</evidence>
<evidence type="ECO:0000256" key="9">
    <source>
        <dbReference type="PIRSR" id="PIRSR000018-50"/>
    </source>
</evidence>
<keyword evidence="13" id="KW-1185">Reference proteome</keyword>
<feature type="binding site" description="covalent" evidence="9">
    <location>
        <position position="80"/>
    </location>
    <ligand>
        <name>heme c</name>
        <dbReference type="ChEBI" id="CHEBI:61717"/>
        <label>1</label>
    </ligand>
</feature>
<dbReference type="InterPro" id="IPR014353">
    <property type="entry name" value="Membr-bd_ADH_cyt_c"/>
</dbReference>
<feature type="domain" description="Cytochrome c" evidence="11">
    <location>
        <begin position="208"/>
        <end position="317"/>
    </location>
</feature>
<evidence type="ECO:0000256" key="6">
    <source>
        <dbReference type="ARBA" id="ARBA00022737"/>
    </source>
</evidence>
<feature type="binding site" description="covalent" evidence="9">
    <location>
        <position position="223"/>
    </location>
    <ligand>
        <name>heme c</name>
        <dbReference type="ChEBI" id="CHEBI:61717"/>
        <label>2</label>
    </ligand>
</feature>
<keyword evidence="4 10" id="KW-0479">Metal-binding</keyword>
<dbReference type="OrthoDB" id="9811281at2"/>
<dbReference type="EMBL" id="QENQ01000001">
    <property type="protein sequence ID" value="PVX28783.1"/>
    <property type="molecule type" value="Genomic_DNA"/>
</dbReference>
<evidence type="ECO:0000256" key="8">
    <source>
        <dbReference type="ARBA" id="ARBA00023136"/>
    </source>
</evidence>
<comment type="subcellular location">
    <subcellularLocation>
        <location evidence="1">Cell membrane</location>
    </subcellularLocation>
</comment>
<dbReference type="GO" id="GO:0009055">
    <property type="term" value="F:electron transfer activity"/>
    <property type="evidence" value="ECO:0007669"/>
    <property type="project" value="InterPro"/>
</dbReference>
<feature type="binding site" description="covalent" evidence="9">
    <location>
        <position position="356"/>
    </location>
    <ligand>
        <name>heme c</name>
        <dbReference type="ChEBI" id="CHEBI:61717"/>
        <label>3</label>
    </ligand>
</feature>
<dbReference type="GO" id="GO:0020037">
    <property type="term" value="F:heme binding"/>
    <property type="evidence" value="ECO:0007669"/>
    <property type="project" value="InterPro"/>
</dbReference>
<dbReference type="PANTHER" id="PTHR35008:SF8">
    <property type="entry name" value="ALCOHOL DEHYDROGENASE CYTOCHROME C SUBUNIT"/>
    <property type="match status" value="1"/>
</dbReference>
<name>A0A2U0SBP0_9SPHN</name>
<dbReference type="PROSITE" id="PS51007">
    <property type="entry name" value="CYTC"/>
    <property type="match status" value="3"/>
</dbReference>
<dbReference type="InterPro" id="IPR036909">
    <property type="entry name" value="Cyt_c-like_dom_sf"/>
</dbReference>
<evidence type="ECO:0000256" key="4">
    <source>
        <dbReference type="ARBA" id="ARBA00022723"/>
    </source>
</evidence>
<dbReference type="PIRSF" id="PIRSF000018">
    <property type="entry name" value="Mb_ADH_cyt_c"/>
    <property type="match status" value="1"/>
</dbReference>
<dbReference type="InterPro" id="IPR051459">
    <property type="entry name" value="Cytochrome_c-type_DH"/>
</dbReference>
<feature type="binding site" description="covalent" evidence="9">
    <location>
        <position position="226"/>
    </location>
    <ligand>
        <name>heme c</name>
        <dbReference type="ChEBI" id="CHEBI:61717"/>
        <label>2</label>
    </ligand>
</feature>
<evidence type="ECO:0000259" key="11">
    <source>
        <dbReference type="PROSITE" id="PS51007"/>
    </source>
</evidence>
<keyword evidence="6" id="KW-0677">Repeat</keyword>
<comment type="caution">
    <text evidence="12">The sequence shown here is derived from an EMBL/GenBank/DDBJ whole genome shotgun (WGS) entry which is preliminary data.</text>
</comment>
<evidence type="ECO:0000313" key="12">
    <source>
        <dbReference type="EMBL" id="PVX28783.1"/>
    </source>
</evidence>
<gene>
    <name evidence="12" type="ORF">DD559_05125</name>
</gene>
<feature type="binding site" description="covalent" evidence="9">
    <location>
        <position position="353"/>
    </location>
    <ligand>
        <name>heme c</name>
        <dbReference type="ChEBI" id="CHEBI:61717"/>
        <label>3</label>
    </ligand>
</feature>
<evidence type="ECO:0000313" key="13">
    <source>
        <dbReference type="Proteomes" id="UP000245890"/>
    </source>
</evidence>
<dbReference type="GO" id="GO:0005886">
    <property type="term" value="C:plasma membrane"/>
    <property type="evidence" value="ECO:0007669"/>
    <property type="project" value="UniProtKB-SubCell"/>
</dbReference>
<feature type="binding site" description="axial binding residue" evidence="10">
    <location>
        <position position="357"/>
    </location>
    <ligand>
        <name>heme c</name>
        <dbReference type="ChEBI" id="CHEBI:61717"/>
        <label>3</label>
    </ligand>
    <ligandPart>
        <name>Fe</name>
        <dbReference type="ChEBI" id="CHEBI:18248"/>
    </ligandPart>
</feature>
<organism evidence="12 13">
    <name type="scientific">Sphingomonas pokkalii</name>
    <dbReference type="NCBI Taxonomy" id="2175090"/>
    <lineage>
        <taxon>Bacteria</taxon>
        <taxon>Pseudomonadati</taxon>
        <taxon>Pseudomonadota</taxon>
        <taxon>Alphaproteobacteria</taxon>
        <taxon>Sphingomonadales</taxon>
        <taxon>Sphingomonadaceae</taxon>
        <taxon>Sphingomonas</taxon>
    </lineage>
</organism>
<dbReference type="AlphaFoldDB" id="A0A2U0SBP0"/>
<protein>
    <submittedName>
        <fullName evidence="12">Alcohol dehydrogenase</fullName>
    </submittedName>
</protein>
<dbReference type="SUPFAM" id="SSF46626">
    <property type="entry name" value="Cytochrome c"/>
    <property type="match status" value="3"/>
</dbReference>
<evidence type="ECO:0000256" key="7">
    <source>
        <dbReference type="ARBA" id="ARBA00023004"/>
    </source>
</evidence>
<dbReference type="Pfam" id="PF00034">
    <property type="entry name" value="Cytochrom_C"/>
    <property type="match status" value="2"/>
</dbReference>
<dbReference type="PANTHER" id="PTHR35008">
    <property type="entry name" value="BLL4482 PROTEIN-RELATED"/>
    <property type="match status" value="1"/>
</dbReference>
<sequence>MAPRTRTVALLVRAAVALGGGAVASRMLFLPGPLDFAGGTKVALADYEGPSPVGVPAELANASLVEKGRYLTDAADCRACHTTKGGTPFAGGRPFKLPFGTLYTPNITPDKATGIGNWTDAQFLRAVHQGISADGTRLYPAFPYASYSLMPDADVLAIKAYLFSLQPVRQRNLPNSFTFPYNQRWLMGFWGYFFNKDKSFEPIAERSAAWNRGAYLVEGPAHCGECHTPRTLAQAMNTRAKFAGGVAEGWNAYNITGDRTTGIGAWSKPEIEAYLATGHANGRSVASGPMREAVDLSFSKLTKSDIAAIATYLQTIPPIHSARLGAPAAFAAASHAQGPTDNPIGKRVFEQACVSCHAWSGKGALVADAQLTAKKAVSDPTAANVALMVLQGTGPQTAGRPYMPGFAHSYSDTEIAAVANYVTARFGTMPSKIAPKEVGKLRAE</sequence>
<keyword evidence="5" id="KW-0732">Signal</keyword>
<evidence type="ECO:0000256" key="1">
    <source>
        <dbReference type="ARBA" id="ARBA00004236"/>
    </source>
</evidence>
<feature type="domain" description="Cytochrome c" evidence="11">
    <location>
        <begin position="340"/>
        <end position="426"/>
    </location>
</feature>
<dbReference type="InterPro" id="IPR009056">
    <property type="entry name" value="Cyt_c-like_dom"/>
</dbReference>
<evidence type="ECO:0000256" key="10">
    <source>
        <dbReference type="PIRSR" id="PIRSR000018-51"/>
    </source>
</evidence>
<keyword evidence="8" id="KW-0472">Membrane</keyword>
<dbReference type="GO" id="GO:0005506">
    <property type="term" value="F:iron ion binding"/>
    <property type="evidence" value="ECO:0007669"/>
    <property type="project" value="InterPro"/>
</dbReference>
<evidence type="ECO:0000256" key="2">
    <source>
        <dbReference type="ARBA" id="ARBA00022475"/>
    </source>
</evidence>
<proteinExistence type="predicted"/>
<comment type="cofactor">
    <cofactor evidence="9">
        <name>heme c</name>
        <dbReference type="ChEBI" id="CHEBI:61717"/>
    </cofactor>
    <text evidence="9">Binds 3 heme c groups covalently per subunit.</text>
</comment>
<feature type="binding site" description="covalent" evidence="9">
    <location>
        <position position="77"/>
    </location>
    <ligand>
        <name>heme c</name>
        <dbReference type="ChEBI" id="CHEBI:61717"/>
        <label>1</label>
    </ligand>
</feature>
<feature type="binding site" description="axial binding residue" evidence="10">
    <location>
        <position position="81"/>
    </location>
    <ligand>
        <name>heme c</name>
        <dbReference type="ChEBI" id="CHEBI:61717"/>
        <label>1</label>
    </ligand>
    <ligandPart>
        <name>Fe</name>
        <dbReference type="ChEBI" id="CHEBI:18248"/>
    </ligandPart>
</feature>
<keyword evidence="2" id="KW-1003">Cell membrane</keyword>
<dbReference type="Proteomes" id="UP000245890">
    <property type="component" value="Unassembled WGS sequence"/>
</dbReference>
<keyword evidence="7 10" id="KW-0408">Iron</keyword>
<feature type="domain" description="Cytochrome c" evidence="11">
    <location>
        <begin position="63"/>
        <end position="166"/>
    </location>
</feature>
<reference evidence="12 13" key="1">
    <citation type="submission" date="2018-05" db="EMBL/GenBank/DDBJ databases">
        <title>Description of Sphingomonas pokkalii sp nov, isolated from the rhizosphere of saline tolerant pokkali rice and its draft genome analysis.</title>
        <authorList>
            <person name="Menon R."/>
            <person name="Kumari S."/>
            <person name="Rameshkumar N."/>
        </authorList>
    </citation>
    <scope>NUCLEOTIDE SEQUENCE [LARGE SCALE GENOMIC DNA]</scope>
    <source>
        <strain evidence="12 13">L3B27</strain>
    </source>
</reference>
<accession>A0A2U0SBP0</accession>